<evidence type="ECO:0000313" key="9">
    <source>
        <dbReference type="EMBL" id="KAK7100828.1"/>
    </source>
</evidence>
<gene>
    <name evidence="7" type="primary">MED8</name>
    <name evidence="9" type="ORF">V1264_023701</name>
</gene>
<proteinExistence type="inferred from homology"/>
<dbReference type="PANTHER" id="PTHR13074">
    <property type="entry name" value="MEDIATOR OF RNA POLYMERASE II TRANSCRIPTION SUBUNIT 8"/>
    <property type="match status" value="1"/>
</dbReference>
<dbReference type="InterPro" id="IPR019364">
    <property type="entry name" value="Mediatior_Med8_fun/met"/>
</dbReference>
<evidence type="ECO:0000313" key="10">
    <source>
        <dbReference type="Proteomes" id="UP001374579"/>
    </source>
</evidence>
<evidence type="ECO:0000256" key="6">
    <source>
        <dbReference type="ARBA" id="ARBA00023242"/>
    </source>
</evidence>
<comment type="subunit">
    <text evidence="7">Component of the Mediator complex.</text>
</comment>
<dbReference type="GO" id="GO:0006357">
    <property type="term" value="P:regulation of transcription by RNA polymerase II"/>
    <property type="evidence" value="ECO:0007669"/>
    <property type="project" value="InterPro"/>
</dbReference>
<comment type="caution">
    <text evidence="9">The sequence shown here is derived from an EMBL/GenBank/DDBJ whole genome shotgun (WGS) entry which is preliminary data.</text>
</comment>
<dbReference type="GO" id="GO:0016592">
    <property type="term" value="C:mediator complex"/>
    <property type="evidence" value="ECO:0007669"/>
    <property type="project" value="InterPro"/>
</dbReference>
<keyword evidence="10" id="KW-1185">Reference proteome</keyword>
<evidence type="ECO:0000256" key="5">
    <source>
        <dbReference type="ARBA" id="ARBA00023163"/>
    </source>
</evidence>
<dbReference type="GO" id="GO:0003712">
    <property type="term" value="F:transcription coregulator activity"/>
    <property type="evidence" value="ECO:0007669"/>
    <property type="project" value="InterPro"/>
</dbReference>
<protein>
    <recommendedName>
        <fullName evidence="7">Mediator of RNA polymerase II transcription subunit 8</fullName>
    </recommendedName>
    <alternativeName>
        <fullName evidence="7">Mediator complex subunit 8</fullName>
    </alternativeName>
</protein>
<dbReference type="Gene3D" id="1.20.58.1710">
    <property type="match status" value="1"/>
</dbReference>
<accession>A0AAN9B8R0</accession>
<sequence>MQAPQSKEEKQLDAGLEGLITKVHDLKNQIAAFINKLETEYETLNWPSMLDNFALMSGQLNSLKQLLRGDKMPALRNFVLFPVLLSQDPDPHLEKLTEGRVVSCNHDLVPDYLRTKPEPEVEEKINLIANKAANVNIETATKQLNSLNKITSNLLDIINSSKDEWENDAGQKGSQPQTSQQQDTTNLVAAVTKGLRLRRPDPSMQQMQAGPIHSMQQVQNPRPGMGKMPSAIKTNIKSGSAHPYQRP</sequence>
<dbReference type="GO" id="GO:0070847">
    <property type="term" value="C:core mediator complex"/>
    <property type="evidence" value="ECO:0007669"/>
    <property type="project" value="TreeGrafter"/>
</dbReference>
<comment type="function">
    <text evidence="7">Component of the Mediator complex, a coactivator involved in the regulated transcription of nearly all RNA polymerase II-dependent genes. Mediator functions as a bridge to convey information from gene-specific regulatory proteins to the basal RNA polymerase II transcription machinery. Mediator is recruited to promoters by direct interactions with regulatory proteins and serves as a scaffold for the assembly of a functional preinitiation complex with RNA polymerase II and the general transcription factors.</text>
</comment>
<comment type="similarity">
    <text evidence="2 7">Belongs to the Mediator complex subunit 8 family.</text>
</comment>
<feature type="compositionally biased region" description="Low complexity" evidence="8">
    <location>
        <begin position="170"/>
        <end position="185"/>
    </location>
</feature>
<evidence type="ECO:0000256" key="2">
    <source>
        <dbReference type="ARBA" id="ARBA00005716"/>
    </source>
</evidence>
<keyword evidence="5 7" id="KW-0804">Transcription</keyword>
<feature type="compositionally biased region" description="Polar residues" evidence="8">
    <location>
        <begin position="203"/>
        <end position="220"/>
    </location>
</feature>
<feature type="region of interest" description="Disordered" evidence="8">
    <location>
        <begin position="165"/>
        <end position="247"/>
    </location>
</feature>
<dbReference type="GO" id="GO:0000978">
    <property type="term" value="F:RNA polymerase II cis-regulatory region sequence-specific DNA binding"/>
    <property type="evidence" value="ECO:0007669"/>
    <property type="project" value="TreeGrafter"/>
</dbReference>
<keyword evidence="3 7" id="KW-0805">Transcription regulation</keyword>
<evidence type="ECO:0000256" key="3">
    <source>
        <dbReference type="ARBA" id="ARBA00023015"/>
    </source>
</evidence>
<keyword evidence="6 7" id="KW-0539">Nucleus</keyword>
<dbReference type="EMBL" id="JBAMIC010000011">
    <property type="protein sequence ID" value="KAK7100828.1"/>
    <property type="molecule type" value="Genomic_DNA"/>
</dbReference>
<dbReference type="PANTHER" id="PTHR13074:SF9">
    <property type="entry name" value="MEDIATOR OF RNA POLYMERASE II TRANSCRIPTION SUBUNIT 8"/>
    <property type="match status" value="1"/>
</dbReference>
<comment type="subcellular location">
    <subcellularLocation>
        <location evidence="1 7">Nucleus</location>
    </subcellularLocation>
</comment>
<evidence type="ECO:0000256" key="8">
    <source>
        <dbReference type="SAM" id="MobiDB-lite"/>
    </source>
</evidence>
<evidence type="ECO:0000256" key="7">
    <source>
        <dbReference type="RuleBase" id="RU364144"/>
    </source>
</evidence>
<organism evidence="9 10">
    <name type="scientific">Littorina saxatilis</name>
    <dbReference type="NCBI Taxonomy" id="31220"/>
    <lineage>
        <taxon>Eukaryota</taxon>
        <taxon>Metazoa</taxon>
        <taxon>Spiralia</taxon>
        <taxon>Lophotrochozoa</taxon>
        <taxon>Mollusca</taxon>
        <taxon>Gastropoda</taxon>
        <taxon>Caenogastropoda</taxon>
        <taxon>Littorinimorpha</taxon>
        <taxon>Littorinoidea</taxon>
        <taxon>Littorinidae</taxon>
        <taxon>Littorina</taxon>
    </lineage>
</organism>
<name>A0AAN9B8R0_9CAEN</name>
<dbReference type="Pfam" id="PF10232">
    <property type="entry name" value="Med8"/>
    <property type="match status" value="1"/>
</dbReference>
<dbReference type="Proteomes" id="UP001374579">
    <property type="component" value="Unassembled WGS sequence"/>
</dbReference>
<evidence type="ECO:0000256" key="4">
    <source>
        <dbReference type="ARBA" id="ARBA00023159"/>
    </source>
</evidence>
<reference evidence="9 10" key="1">
    <citation type="submission" date="2024-02" db="EMBL/GenBank/DDBJ databases">
        <title>Chromosome-scale genome assembly of the rough periwinkle Littorina saxatilis.</title>
        <authorList>
            <person name="De Jode A."/>
            <person name="Faria R."/>
            <person name="Formenti G."/>
            <person name="Sims Y."/>
            <person name="Smith T.P."/>
            <person name="Tracey A."/>
            <person name="Wood J.M.D."/>
            <person name="Zagrodzka Z.B."/>
            <person name="Johannesson K."/>
            <person name="Butlin R.K."/>
            <person name="Leder E.H."/>
        </authorList>
    </citation>
    <scope>NUCLEOTIDE SEQUENCE [LARGE SCALE GENOMIC DNA]</scope>
    <source>
        <strain evidence="9">Snail1</strain>
        <tissue evidence="9">Muscle</tissue>
    </source>
</reference>
<evidence type="ECO:0000256" key="1">
    <source>
        <dbReference type="ARBA" id="ARBA00004123"/>
    </source>
</evidence>
<keyword evidence="4 7" id="KW-0010">Activator</keyword>
<dbReference type="AlphaFoldDB" id="A0AAN9B8R0"/>